<evidence type="ECO:0000256" key="1">
    <source>
        <dbReference type="SAM" id="MobiDB-lite"/>
    </source>
</evidence>
<dbReference type="PANTHER" id="PTHR18034">
    <property type="entry name" value="CELL CYCLE CONTROL PROTEIN CWF22-RELATED"/>
    <property type="match status" value="1"/>
</dbReference>
<comment type="caution">
    <text evidence="3">The sequence shown here is derived from an EMBL/GenBank/DDBJ whole genome shotgun (WGS) entry which is preliminary data.</text>
</comment>
<keyword evidence="4" id="KW-1185">Reference proteome</keyword>
<feature type="compositionally biased region" description="Acidic residues" evidence="1">
    <location>
        <begin position="286"/>
        <end position="295"/>
    </location>
</feature>
<dbReference type="AlphaFoldDB" id="A0AAV5EKP2"/>
<feature type="compositionally biased region" description="Low complexity" evidence="1">
    <location>
        <begin position="264"/>
        <end position="285"/>
    </location>
</feature>
<dbReference type="InterPro" id="IPR050781">
    <property type="entry name" value="CWC22_splicing_factor"/>
</dbReference>
<proteinExistence type="predicted"/>
<dbReference type="EMBL" id="BQKI01000076">
    <property type="protein sequence ID" value="GJN22741.1"/>
    <property type="molecule type" value="Genomic_DNA"/>
</dbReference>
<organism evidence="3 4">
    <name type="scientific">Eleusine coracana subsp. coracana</name>
    <dbReference type="NCBI Taxonomy" id="191504"/>
    <lineage>
        <taxon>Eukaryota</taxon>
        <taxon>Viridiplantae</taxon>
        <taxon>Streptophyta</taxon>
        <taxon>Embryophyta</taxon>
        <taxon>Tracheophyta</taxon>
        <taxon>Spermatophyta</taxon>
        <taxon>Magnoliopsida</taxon>
        <taxon>Liliopsida</taxon>
        <taxon>Poales</taxon>
        <taxon>Poaceae</taxon>
        <taxon>PACMAD clade</taxon>
        <taxon>Chloridoideae</taxon>
        <taxon>Cynodonteae</taxon>
        <taxon>Eleusininae</taxon>
        <taxon>Eleusine</taxon>
    </lineage>
</organism>
<feature type="domain" description="MIF4G" evidence="2">
    <location>
        <begin position="1"/>
        <end position="141"/>
    </location>
</feature>
<sequence>MASPGFTDVFAALVAVVNTKFPEIGRLLLVRVVLQLKRAYKRNDKPQLLAATKFIAHLVNQVVAHELVALELLTVLLENPTDDSVEVAVGFVKECGAMLQDLSPQGLHAIFERFRGILHEGEIDKRVQFLIEGLFAIRKAKFQGFPAIRPELDLVEQEDQFTHEISLEDDVDFEEAGHKLMKIKLEPGQEELSEHLGIRLLNERLNDPTMQGSFESIFPKDHPKNTRFSINFFTSIGLGGITESLREYLKNMPRLIMQQQKPASSESESSGSESGSESSSGSSSESESELESSSDESDRRRSKRRKRT</sequence>
<gene>
    <name evidence="3" type="primary">gb10336</name>
    <name evidence="3" type="ORF">PR202_gb10336</name>
</gene>
<dbReference type="GO" id="GO:0003723">
    <property type="term" value="F:RNA binding"/>
    <property type="evidence" value="ECO:0007669"/>
    <property type="project" value="InterPro"/>
</dbReference>
<dbReference type="InterPro" id="IPR016024">
    <property type="entry name" value="ARM-type_fold"/>
</dbReference>
<name>A0AAV5EKP2_ELECO</name>
<reference evidence="3" key="1">
    <citation type="journal article" date="2018" name="DNA Res.">
        <title>Multiple hybrid de novo genome assembly of finger millet, an orphan allotetraploid crop.</title>
        <authorList>
            <person name="Hatakeyama M."/>
            <person name="Aluri S."/>
            <person name="Balachadran M.T."/>
            <person name="Sivarajan S.R."/>
            <person name="Patrignani A."/>
            <person name="Gruter S."/>
            <person name="Poveda L."/>
            <person name="Shimizu-Inatsugi R."/>
            <person name="Baeten J."/>
            <person name="Francoijs K.J."/>
            <person name="Nataraja K.N."/>
            <person name="Reddy Y.A.N."/>
            <person name="Phadnis S."/>
            <person name="Ravikumar R.L."/>
            <person name="Schlapbach R."/>
            <person name="Sreeman S.M."/>
            <person name="Shimizu K.K."/>
        </authorList>
    </citation>
    <scope>NUCLEOTIDE SEQUENCE</scope>
</reference>
<evidence type="ECO:0000313" key="4">
    <source>
        <dbReference type="Proteomes" id="UP001054889"/>
    </source>
</evidence>
<dbReference type="SUPFAM" id="SSF48371">
    <property type="entry name" value="ARM repeat"/>
    <property type="match status" value="1"/>
</dbReference>
<dbReference type="PANTHER" id="PTHR18034:SF3">
    <property type="entry name" value="PRE-MRNA-SPLICING FACTOR CWC22 HOMOLOG"/>
    <property type="match status" value="1"/>
</dbReference>
<dbReference type="Proteomes" id="UP001054889">
    <property type="component" value="Unassembled WGS sequence"/>
</dbReference>
<accession>A0AAV5EKP2</accession>
<evidence type="ECO:0000313" key="3">
    <source>
        <dbReference type="EMBL" id="GJN22741.1"/>
    </source>
</evidence>
<dbReference type="Gene3D" id="1.25.40.180">
    <property type="match status" value="1"/>
</dbReference>
<dbReference type="SMART" id="SM00543">
    <property type="entry name" value="MIF4G"/>
    <property type="match status" value="1"/>
</dbReference>
<protein>
    <recommendedName>
        <fullName evidence="2">MIF4G domain-containing protein</fullName>
    </recommendedName>
</protein>
<dbReference type="GO" id="GO:0071013">
    <property type="term" value="C:catalytic step 2 spliceosome"/>
    <property type="evidence" value="ECO:0007669"/>
    <property type="project" value="TreeGrafter"/>
</dbReference>
<evidence type="ECO:0000259" key="2">
    <source>
        <dbReference type="SMART" id="SM00543"/>
    </source>
</evidence>
<dbReference type="InterPro" id="IPR003890">
    <property type="entry name" value="MIF4G-like_typ-3"/>
</dbReference>
<dbReference type="GO" id="GO:0000398">
    <property type="term" value="P:mRNA splicing, via spliceosome"/>
    <property type="evidence" value="ECO:0007669"/>
    <property type="project" value="TreeGrafter"/>
</dbReference>
<reference evidence="3" key="2">
    <citation type="submission" date="2021-12" db="EMBL/GenBank/DDBJ databases">
        <title>Resequencing data analysis of finger millet.</title>
        <authorList>
            <person name="Hatakeyama M."/>
            <person name="Aluri S."/>
            <person name="Balachadran M.T."/>
            <person name="Sivarajan S.R."/>
            <person name="Poveda L."/>
            <person name="Shimizu-Inatsugi R."/>
            <person name="Schlapbach R."/>
            <person name="Sreeman S.M."/>
            <person name="Shimizu K.K."/>
        </authorList>
    </citation>
    <scope>NUCLEOTIDE SEQUENCE</scope>
</reference>
<feature type="region of interest" description="Disordered" evidence="1">
    <location>
        <begin position="257"/>
        <end position="308"/>
    </location>
</feature>